<dbReference type="KEGG" id="mcos:GM418_00305"/>
<dbReference type="PANTHER" id="PTHR24421:SF10">
    <property type="entry name" value="NITRATE_NITRITE SENSOR PROTEIN NARQ"/>
    <property type="match status" value="1"/>
</dbReference>
<dbReference type="SUPFAM" id="SSF55874">
    <property type="entry name" value="ATPase domain of HSP90 chaperone/DNA topoisomerase II/histidine kinase"/>
    <property type="match status" value="1"/>
</dbReference>
<keyword evidence="15" id="KW-0902">Two-component regulatory system</keyword>
<evidence type="ECO:0000256" key="12">
    <source>
        <dbReference type="ARBA" id="ARBA00022777"/>
    </source>
</evidence>
<keyword evidence="6" id="KW-0004">4Fe-4S</keyword>
<evidence type="ECO:0000256" key="13">
    <source>
        <dbReference type="ARBA" id="ARBA00022840"/>
    </source>
</evidence>
<evidence type="ECO:0000256" key="20">
    <source>
        <dbReference type="SAM" id="SignalP"/>
    </source>
</evidence>
<keyword evidence="19" id="KW-0472">Membrane</keyword>
<dbReference type="Pfam" id="PF13181">
    <property type="entry name" value="TPR_8"/>
    <property type="match status" value="1"/>
</dbReference>
<dbReference type="GO" id="GO:0005737">
    <property type="term" value="C:cytoplasm"/>
    <property type="evidence" value="ECO:0007669"/>
    <property type="project" value="UniProtKB-SubCell"/>
</dbReference>
<feature type="domain" description="Histidine kinase" evidence="21">
    <location>
        <begin position="458"/>
        <end position="643"/>
    </location>
</feature>
<evidence type="ECO:0000256" key="10">
    <source>
        <dbReference type="ARBA" id="ARBA00022723"/>
    </source>
</evidence>
<dbReference type="Pfam" id="PF13424">
    <property type="entry name" value="TPR_12"/>
    <property type="match status" value="1"/>
</dbReference>
<organism evidence="22 23">
    <name type="scientific">Maribellus comscasis</name>
    <dbReference type="NCBI Taxonomy" id="2681766"/>
    <lineage>
        <taxon>Bacteria</taxon>
        <taxon>Pseudomonadati</taxon>
        <taxon>Bacteroidota</taxon>
        <taxon>Bacteroidia</taxon>
        <taxon>Marinilabiliales</taxon>
        <taxon>Prolixibacteraceae</taxon>
        <taxon>Maribellus</taxon>
    </lineage>
</organism>
<dbReference type="InterPro" id="IPR036890">
    <property type="entry name" value="HATPase_C_sf"/>
</dbReference>
<keyword evidence="16" id="KW-0411">Iron-sulfur</keyword>
<evidence type="ECO:0000256" key="19">
    <source>
        <dbReference type="SAM" id="Phobius"/>
    </source>
</evidence>
<evidence type="ECO:0000256" key="4">
    <source>
        <dbReference type="ARBA" id="ARBA00012438"/>
    </source>
</evidence>
<feature type="transmembrane region" description="Helical" evidence="19">
    <location>
        <begin position="389"/>
        <end position="408"/>
    </location>
</feature>
<dbReference type="Pfam" id="PF02518">
    <property type="entry name" value="HATPase_c"/>
    <property type="match status" value="1"/>
</dbReference>
<dbReference type="Gene3D" id="1.25.40.10">
    <property type="entry name" value="Tetratricopeptide repeat domain"/>
    <property type="match status" value="2"/>
</dbReference>
<dbReference type="GO" id="GO:0005524">
    <property type="term" value="F:ATP binding"/>
    <property type="evidence" value="ECO:0007669"/>
    <property type="project" value="UniProtKB-KW"/>
</dbReference>
<evidence type="ECO:0000256" key="15">
    <source>
        <dbReference type="ARBA" id="ARBA00023012"/>
    </source>
</evidence>
<keyword evidence="14" id="KW-0408">Iron</keyword>
<keyword evidence="13" id="KW-0067">ATP-binding</keyword>
<dbReference type="InterPro" id="IPR050482">
    <property type="entry name" value="Sensor_HK_TwoCompSys"/>
</dbReference>
<dbReference type="InterPro" id="IPR005467">
    <property type="entry name" value="His_kinase_dom"/>
</dbReference>
<dbReference type="InterPro" id="IPR004358">
    <property type="entry name" value="Sig_transdc_His_kin-like_C"/>
</dbReference>
<accession>A0A6I6JM95</accession>
<dbReference type="GO" id="GO:0046872">
    <property type="term" value="F:metal ion binding"/>
    <property type="evidence" value="ECO:0007669"/>
    <property type="project" value="UniProtKB-KW"/>
</dbReference>
<evidence type="ECO:0000256" key="9">
    <source>
        <dbReference type="ARBA" id="ARBA00022679"/>
    </source>
</evidence>
<keyword evidence="12" id="KW-0418">Kinase</keyword>
<dbReference type="Gene3D" id="3.30.565.10">
    <property type="entry name" value="Histidine kinase-like ATPase, C-terminal domain"/>
    <property type="match status" value="1"/>
</dbReference>
<keyword evidence="23" id="KW-1185">Reference proteome</keyword>
<dbReference type="PRINTS" id="PR00344">
    <property type="entry name" value="BCTRLSENSOR"/>
</dbReference>
<evidence type="ECO:0000313" key="23">
    <source>
        <dbReference type="Proteomes" id="UP000428260"/>
    </source>
</evidence>
<keyword evidence="10" id="KW-0479">Metal-binding</keyword>
<evidence type="ECO:0000256" key="14">
    <source>
        <dbReference type="ARBA" id="ARBA00023004"/>
    </source>
</evidence>
<evidence type="ECO:0000313" key="22">
    <source>
        <dbReference type="EMBL" id="QGY42148.1"/>
    </source>
</evidence>
<dbReference type="EMBL" id="CP046401">
    <property type="protein sequence ID" value="QGY42148.1"/>
    <property type="molecule type" value="Genomic_DNA"/>
</dbReference>
<dbReference type="Gene3D" id="1.20.5.1930">
    <property type="match status" value="1"/>
</dbReference>
<evidence type="ECO:0000256" key="16">
    <source>
        <dbReference type="ARBA" id="ARBA00023014"/>
    </source>
</evidence>
<dbReference type="AlphaFoldDB" id="A0A6I6JM95"/>
<comment type="function">
    <text evidence="17">Member of the two-component regulatory system NreB/NreC involved in the control of dissimilatory nitrate/nitrite reduction in response to oxygen. NreB functions as a direct oxygen sensor histidine kinase which is autophosphorylated, in the absence of oxygen, probably at the conserved histidine residue, and transfers its phosphate group probably to a conserved aspartate residue of NreC. NreB/NreC activates the expression of the nitrate (narGHJI) and nitrite (nir) reductase operons, as well as the putative nitrate transporter gene narT.</text>
</comment>
<keyword evidence="7" id="KW-0963">Cytoplasm</keyword>
<dbReference type="InterPro" id="IPR011712">
    <property type="entry name" value="Sig_transdc_His_kin_sub3_dim/P"/>
</dbReference>
<dbReference type="GO" id="GO:0016020">
    <property type="term" value="C:membrane"/>
    <property type="evidence" value="ECO:0007669"/>
    <property type="project" value="InterPro"/>
</dbReference>
<dbReference type="SMART" id="SM00028">
    <property type="entry name" value="TPR"/>
    <property type="match status" value="6"/>
</dbReference>
<dbReference type="InterPro" id="IPR011990">
    <property type="entry name" value="TPR-like_helical_dom_sf"/>
</dbReference>
<dbReference type="GO" id="GO:0051539">
    <property type="term" value="F:4 iron, 4 sulfur cluster binding"/>
    <property type="evidence" value="ECO:0007669"/>
    <property type="project" value="UniProtKB-KW"/>
</dbReference>
<feature type="chain" id="PRO_5026134799" description="Oxygen sensor histidine kinase NreB" evidence="20">
    <location>
        <begin position="19"/>
        <end position="643"/>
    </location>
</feature>
<dbReference type="GO" id="GO:0000155">
    <property type="term" value="F:phosphorelay sensor kinase activity"/>
    <property type="evidence" value="ECO:0007669"/>
    <property type="project" value="InterPro"/>
</dbReference>
<proteinExistence type="predicted"/>
<evidence type="ECO:0000256" key="11">
    <source>
        <dbReference type="ARBA" id="ARBA00022741"/>
    </source>
</evidence>
<dbReference type="Pfam" id="PF13176">
    <property type="entry name" value="TPR_7"/>
    <property type="match status" value="1"/>
</dbReference>
<evidence type="ECO:0000256" key="5">
    <source>
        <dbReference type="ARBA" id="ARBA00017322"/>
    </source>
</evidence>
<sequence>MKLIFLILVCLAVIHSHAQNSRIDSLNSLLNSTTDKFEIAKINLELSKLYESIDLQKGKEFAKKAEQFNNNDSLKAEASNQLGRFYFFMADMDSAVFYFTKAKETLNNLDDDKRVAIINISLGAVQLRQGDYNGTIKTLTESAAYFEENGDKLNAAKCYSNISTALAELENFKQAIDYNERALDVFETQNLLPFQLITLPNLAAQHYKNGDTLKAIGYNLDAEELAVKIGNKRSLSIIYNNLGSIYLDTDPAKAKGYLEKTIQLKNELNLKAGIEVTLGNLGYLSMKNGDYKTAISYYKQVAKIVKGKQLVFAYNQLKECYNKLSQPANALVYSEKSQQLNDSILNAENQKIFTEIQTKYETEKKEKEIFELQTKNLEVEVKKNRNRNLLFIVLGILAATIFIVYLLLKSSTRKRIVAEQNLKIKQQEITQILKTQELNGIDAIISAQEEERSRIADDLHDNLGSKIATLKLYIEELKTSKSNGKEELIEKLKSLSDETYKEVRKIAHNKNFGALINQGLIPSIKTIAREISISEKLQIDVTNINVNKRIKNNIEIQVFRSVQELLTNIIKHAEATEAIIQFSEDDNRLNIMVEDNGKGFSLNEVKIGLGLTNIEKRIENIDGNIVVDSTPGNGTTVILNIPL</sequence>
<dbReference type="EC" id="2.7.13.3" evidence="4"/>
<gene>
    <name evidence="22" type="ORF">GM418_00305</name>
</gene>
<evidence type="ECO:0000256" key="3">
    <source>
        <dbReference type="ARBA" id="ARBA00004496"/>
    </source>
</evidence>
<dbReference type="Proteomes" id="UP000428260">
    <property type="component" value="Chromosome"/>
</dbReference>
<evidence type="ECO:0000256" key="1">
    <source>
        <dbReference type="ARBA" id="ARBA00000085"/>
    </source>
</evidence>
<keyword evidence="19" id="KW-0812">Transmembrane</keyword>
<keyword evidence="20" id="KW-0732">Signal</keyword>
<feature type="signal peptide" evidence="20">
    <location>
        <begin position="1"/>
        <end position="18"/>
    </location>
</feature>
<evidence type="ECO:0000256" key="6">
    <source>
        <dbReference type="ARBA" id="ARBA00022485"/>
    </source>
</evidence>
<dbReference type="SUPFAM" id="SSF48452">
    <property type="entry name" value="TPR-like"/>
    <property type="match status" value="2"/>
</dbReference>
<dbReference type="PANTHER" id="PTHR24421">
    <property type="entry name" value="NITRATE/NITRITE SENSOR PROTEIN NARX-RELATED"/>
    <property type="match status" value="1"/>
</dbReference>
<keyword evidence="11" id="KW-0547">Nucleotide-binding</keyword>
<dbReference type="CDD" id="cd16917">
    <property type="entry name" value="HATPase_UhpB-NarQ-NarX-like"/>
    <property type="match status" value="1"/>
</dbReference>
<protein>
    <recommendedName>
        <fullName evidence="5">Oxygen sensor histidine kinase NreB</fullName>
        <ecNumber evidence="4">2.7.13.3</ecNumber>
    </recommendedName>
    <alternativeName>
        <fullName evidence="18">Nitrogen regulation protein B</fullName>
    </alternativeName>
</protein>
<keyword evidence="9" id="KW-0808">Transferase</keyword>
<comment type="subcellular location">
    <subcellularLocation>
        <location evidence="3">Cytoplasm</location>
    </subcellularLocation>
</comment>
<evidence type="ECO:0000256" key="2">
    <source>
        <dbReference type="ARBA" id="ARBA00001966"/>
    </source>
</evidence>
<keyword evidence="8" id="KW-0597">Phosphoprotein</keyword>
<dbReference type="PROSITE" id="PS50109">
    <property type="entry name" value="HIS_KIN"/>
    <property type="match status" value="1"/>
</dbReference>
<evidence type="ECO:0000256" key="8">
    <source>
        <dbReference type="ARBA" id="ARBA00022553"/>
    </source>
</evidence>
<evidence type="ECO:0000256" key="18">
    <source>
        <dbReference type="ARBA" id="ARBA00030800"/>
    </source>
</evidence>
<keyword evidence="19" id="KW-1133">Transmembrane helix</keyword>
<comment type="cofactor">
    <cofactor evidence="2">
        <name>[4Fe-4S] cluster</name>
        <dbReference type="ChEBI" id="CHEBI:49883"/>
    </cofactor>
</comment>
<dbReference type="GO" id="GO:0046983">
    <property type="term" value="F:protein dimerization activity"/>
    <property type="evidence" value="ECO:0007669"/>
    <property type="project" value="InterPro"/>
</dbReference>
<name>A0A6I6JM95_9BACT</name>
<dbReference type="Pfam" id="PF07730">
    <property type="entry name" value="HisKA_3"/>
    <property type="match status" value="1"/>
</dbReference>
<comment type="catalytic activity">
    <reaction evidence="1">
        <text>ATP + protein L-histidine = ADP + protein N-phospho-L-histidine.</text>
        <dbReference type="EC" id="2.7.13.3"/>
    </reaction>
</comment>
<dbReference type="InterPro" id="IPR003594">
    <property type="entry name" value="HATPase_dom"/>
</dbReference>
<evidence type="ECO:0000256" key="17">
    <source>
        <dbReference type="ARBA" id="ARBA00024827"/>
    </source>
</evidence>
<dbReference type="RefSeq" id="WP_158862018.1">
    <property type="nucleotide sequence ID" value="NZ_CP046401.1"/>
</dbReference>
<evidence type="ECO:0000259" key="21">
    <source>
        <dbReference type="PROSITE" id="PS50109"/>
    </source>
</evidence>
<reference evidence="22 23" key="1">
    <citation type="submission" date="2019-11" db="EMBL/GenBank/DDBJ databases">
        <authorList>
            <person name="Zheng R.K."/>
            <person name="Sun C.M."/>
        </authorList>
    </citation>
    <scope>NUCLEOTIDE SEQUENCE [LARGE SCALE GENOMIC DNA]</scope>
    <source>
        <strain evidence="22 23">WC007</strain>
    </source>
</reference>
<evidence type="ECO:0000256" key="7">
    <source>
        <dbReference type="ARBA" id="ARBA00022490"/>
    </source>
</evidence>
<dbReference type="InterPro" id="IPR019734">
    <property type="entry name" value="TPR_rpt"/>
</dbReference>